<dbReference type="SUPFAM" id="SSF53098">
    <property type="entry name" value="Ribonuclease H-like"/>
    <property type="match status" value="1"/>
</dbReference>
<evidence type="ECO:0000313" key="4">
    <source>
        <dbReference type="Proteomes" id="UP001525961"/>
    </source>
</evidence>
<name>A0ABT2N897_9CYAN</name>
<dbReference type="InterPro" id="IPR038721">
    <property type="entry name" value="IS701-like_DDE_dom"/>
</dbReference>
<feature type="domain" description="Transposase IS701-like DDE" evidence="2">
    <location>
        <begin position="11"/>
        <end position="300"/>
    </location>
</feature>
<keyword evidence="4" id="KW-1185">Reference proteome</keyword>
<dbReference type="Pfam" id="PF13546">
    <property type="entry name" value="DDE_5"/>
    <property type="match status" value="1"/>
</dbReference>
<feature type="compositionally biased region" description="Basic and acidic residues" evidence="1">
    <location>
        <begin position="149"/>
        <end position="164"/>
    </location>
</feature>
<evidence type="ECO:0000256" key="1">
    <source>
        <dbReference type="SAM" id="MobiDB-lite"/>
    </source>
</evidence>
<protein>
    <submittedName>
        <fullName evidence="3">Transposase</fullName>
    </submittedName>
</protein>
<feature type="region of interest" description="Disordered" evidence="1">
    <location>
        <begin position="149"/>
        <end position="204"/>
    </location>
</feature>
<dbReference type="Proteomes" id="UP001525961">
    <property type="component" value="Unassembled WGS sequence"/>
</dbReference>
<feature type="compositionally biased region" description="Polar residues" evidence="1">
    <location>
        <begin position="167"/>
        <end position="176"/>
    </location>
</feature>
<accession>A0ABT2N897</accession>
<evidence type="ECO:0000259" key="2">
    <source>
        <dbReference type="Pfam" id="PF13546"/>
    </source>
</evidence>
<proteinExistence type="predicted"/>
<dbReference type="RefSeq" id="WP_261235862.1">
    <property type="nucleotide sequence ID" value="NZ_JAMXFA010000017.1"/>
</dbReference>
<reference evidence="3 4" key="1">
    <citation type="journal article" date="2022" name="Front. Microbiol.">
        <title>High genomic differentiation and limited gene flow indicate recent cryptic speciation within the genus Laspinema (cyanobacteria).</title>
        <authorList>
            <person name="Stanojkovic A."/>
            <person name="Skoupy S."/>
            <person name="Skaloud P."/>
            <person name="Dvorak P."/>
        </authorList>
    </citation>
    <scope>NUCLEOTIDE SEQUENCE [LARGE SCALE GENOMIC DNA]</scope>
    <source>
        <strain evidence="3 4">D3b</strain>
    </source>
</reference>
<organism evidence="3 4">
    <name type="scientific">Laspinema olomoucense D3b</name>
    <dbReference type="NCBI Taxonomy" id="2953688"/>
    <lineage>
        <taxon>Bacteria</taxon>
        <taxon>Bacillati</taxon>
        <taxon>Cyanobacteriota</taxon>
        <taxon>Cyanophyceae</taxon>
        <taxon>Oscillatoriophycideae</taxon>
        <taxon>Oscillatoriales</taxon>
        <taxon>Laspinemataceae</taxon>
        <taxon>Laspinema</taxon>
        <taxon>Laspinema olomoucense</taxon>
    </lineage>
</organism>
<sequence length="472" mass="53589">MKDILPLLQCLSPVIGTTSVRQLSRIASSILAMEGRVTMLGISRWTQMGGSYRTVQRFFYTVLPWATMLWVFFREHLFNKDDIYLLAGDEVVVTKAGKETHGLDRFFSSLYGKPVPGLSFFALSLVSVQQRKSFPIHIEQTLKTPEEKAAALERKQAKSPEKKSAKNSKSCSPDESTLQDKGDKALVKNKGGRPPGSKNKDKTQVTFTPELLRIKAAIARLLGCTNQFLPLTYLLLDGHFGNNNALQMARQLKLHLISKLRQDSALFFPYKPSNSKEKTKAKYGPRLQVGQIPAKYLKKKTTDKNKITTEIYQATLLHKEFAQSLNVVIIVKTNQRTSSQSHVILFSSDENLSCETIIDYYRLRFQIEFNFRDAKQFWGLEDFMNIKETGVTNSANLSFFMVNLSHYLLKVTQQGPLCSVLDLKSQFRGYRYAEETIKLLKEKPDPVLLGQILKRLSSLGCIHQHSHEATDH</sequence>
<gene>
    <name evidence="3" type="ORF">NG792_14520</name>
</gene>
<evidence type="ECO:0000313" key="3">
    <source>
        <dbReference type="EMBL" id="MCT7978923.1"/>
    </source>
</evidence>
<dbReference type="InterPro" id="IPR012337">
    <property type="entry name" value="RNaseH-like_sf"/>
</dbReference>
<comment type="caution">
    <text evidence="3">The sequence shown here is derived from an EMBL/GenBank/DDBJ whole genome shotgun (WGS) entry which is preliminary data.</text>
</comment>
<dbReference type="EMBL" id="JAMXFA010000017">
    <property type="protein sequence ID" value="MCT7978923.1"/>
    <property type="molecule type" value="Genomic_DNA"/>
</dbReference>